<accession>A0ACB8WJA2</accession>
<dbReference type="EMBL" id="CM041539">
    <property type="protein sequence ID" value="KAI3367844.1"/>
    <property type="molecule type" value="Genomic_DNA"/>
</dbReference>
<feature type="non-terminal residue" evidence="1">
    <location>
        <position position="1630"/>
    </location>
</feature>
<reference evidence="1" key="1">
    <citation type="submission" date="2022-04" db="EMBL/GenBank/DDBJ databases">
        <title>Jade perch genome.</title>
        <authorList>
            <person name="Chao B."/>
        </authorList>
    </citation>
    <scope>NUCLEOTIDE SEQUENCE</scope>
    <source>
        <strain evidence="1">CB-2022</strain>
    </source>
</reference>
<evidence type="ECO:0000313" key="2">
    <source>
        <dbReference type="Proteomes" id="UP000831701"/>
    </source>
</evidence>
<protein>
    <submittedName>
        <fullName evidence="1">Uncharacterized protein</fullName>
    </submittedName>
</protein>
<gene>
    <name evidence="1" type="ORF">L3Q82_026669</name>
</gene>
<comment type="caution">
    <text evidence="1">The sequence shown here is derived from an EMBL/GenBank/DDBJ whole genome shotgun (WGS) entry which is preliminary data.</text>
</comment>
<proteinExistence type="predicted"/>
<organism evidence="1 2">
    <name type="scientific">Scortum barcoo</name>
    <name type="common">barcoo grunter</name>
    <dbReference type="NCBI Taxonomy" id="214431"/>
    <lineage>
        <taxon>Eukaryota</taxon>
        <taxon>Metazoa</taxon>
        <taxon>Chordata</taxon>
        <taxon>Craniata</taxon>
        <taxon>Vertebrata</taxon>
        <taxon>Euteleostomi</taxon>
        <taxon>Actinopterygii</taxon>
        <taxon>Neopterygii</taxon>
        <taxon>Teleostei</taxon>
        <taxon>Neoteleostei</taxon>
        <taxon>Acanthomorphata</taxon>
        <taxon>Eupercaria</taxon>
        <taxon>Centrarchiformes</taxon>
        <taxon>Terapontoidei</taxon>
        <taxon>Terapontidae</taxon>
        <taxon>Scortum</taxon>
    </lineage>
</organism>
<dbReference type="Proteomes" id="UP000831701">
    <property type="component" value="Chromosome 9"/>
</dbReference>
<evidence type="ECO:0000313" key="1">
    <source>
        <dbReference type="EMBL" id="KAI3367844.1"/>
    </source>
</evidence>
<keyword evidence="2" id="KW-1185">Reference proteome</keyword>
<name>A0ACB8WJA2_9TELE</name>
<sequence length="1630" mass="177120">MPAQIISGKEVSAQVREHLKKDVEQMKLQDPNFRPGLVVLQVGDREDSNLYISMKLKAAAEIGINATHLRLPKTATEEEVLHSITEVNENSSVHGLIVQLPLDSIHKMDTEKITNAVAPEKDVDGLTSINAGKLSRGDLGDCFIPCTPNGCMELIRQTGVSIAGKRAVVIGRSKIVGAPMHDLLLWNHATVTTCHSKTADLAGEVGKADILVVGIGKAEMVKGEWIKKGAVVIDCGINHILDETKPSGKRVVGDVEYASAKEQAGFITPVPGGVGPMTVAMLMANTVLSAKRFLESHQPGKWNISYTKLNLQTPVPSDIVISRSCVPKPIDRLAREVGLLSDEVELYGKTKAKVQLNIMKRLQAQPDGKYVVVTGITPTPLGEGKSTTTIGLVQALGAHMNVNVFACVRQPSQGPTFGIKGGAAGGGYSQVIPMEEFNLHLTGDIHAITAANNLVAAAIDARMFHESTQSDKVVFSALSVALYNRLVPLSGGQRKFSPIQINRLKKLGIEKTDPSTLTEEEITRFARLDIDPSSVTWQRVLDTNDRFLRKITIGQSPTEKGYTREAQFDITVASEIMAVLALTSNLEDMRQRLARMVVATSRSGQPITTEDLGVSGALAVLMKDAIKPNLMQTLEGTPVFVHAGPFANIAHGNSSILADKIALKLVGPKGFVVTEAGFGADIGMEKFFNIKCRYSGLRPHVVVLVATVRALKMHGGGPTVTAGMPLPKEYIEENLELLEKGCSNMRKQIENAQYFGVPVVVAVNAFRTDTEAELDLVCSMAKAAGAFDAVRCSHWAEGGAGAVALGQAVQRASEAPSNFKFLYDLELSITDKIRIIAQKIYGADDIELLPEAQHKVELYTKQGFGNLPICMAKTHLSLSHEADKKGVPAGFVLPIRDIRASVGSGFLFPLVGTMPTIPGLPTRPCFYDIDLDPETEQRRLPSTDPGAHRPDRTQFTWKLNTLKQVLSTSLNCFTRTLEPGEGGSCDEGEYHAITILNRHARDSVELISVGGFLAAEMPHSSNAEPTSSFNYNNSNTTLVLCLSTDFHSATLLESSVALTPSDMMPKRDHERDLELDKKIEALRRKNEALMKRYKEVEEDRKRAEEEGMALQSRKGKADDLTITISKSTSDNRVVVTKPLSAGSPAGKGHQEVGPDRGEEGNPQGAGRGHRKQLMVTMAGKKGKRVVSERPEKKPGSTDVKSPTDDGQARRVESTGRGKQPPHMTKRDAAAQEEVKQGQKHTEDHHRLSEQCQEPESPQTSTDLNIPTSKEEQEEYLRWKKEREQIDRERVARHKNAKGQWRRAWDMDKTESMFSDKSLPDRDWGPSSRGGRNARRGQPRAGTDSRGHEKRGKDKGAKNVLVMSSKAKGIERLTGRARRWQANEEGENLQTSDTTLEEFLEELDALTDADFEDQKDQESKMKLSPSPDSLSTSEEVSGSTAPVSATALREDTPTQGKAEASSPRGSEKKVRFSEELIQGAHTKQTTGSQDPESKSLCFLKASSPKKQQDGAQGSQQPLESAKQDDGSPQDQGGGPCDPPVAEQQASEIECTKKDKSPSTAPSSPSPEKACASVQESSVQPIELAKCNINNTNTEELIDSGLSVLSLESGETHTTHSTSSDKVSVRRGMCGS</sequence>